<dbReference type="AlphaFoldDB" id="H0R136"/>
<protein>
    <submittedName>
        <fullName evidence="1">Uncharacterized protein</fullName>
    </submittedName>
</protein>
<evidence type="ECO:0000313" key="2">
    <source>
        <dbReference type="Proteomes" id="UP000035034"/>
    </source>
</evidence>
<dbReference type="Proteomes" id="UP000035034">
    <property type="component" value="Unassembled WGS sequence"/>
</dbReference>
<comment type="caution">
    <text evidence="1">The sequence shown here is derived from an EMBL/GenBank/DDBJ whole genome shotgun (WGS) entry which is preliminary data.</text>
</comment>
<organism evidence="1 2">
    <name type="scientific">Gordonia effusa NBRC 100432</name>
    <dbReference type="NCBI Taxonomy" id="1077974"/>
    <lineage>
        <taxon>Bacteria</taxon>
        <taxon>Bacillati</taxon>
        <taxon>Actinomycetota</taxon>
        <taxon>Actinomycetes</taxon>
        <taxon>Mycobacteriales</taxon>
        <taxon>Gordoniaceae</taxon>
        <taxon>Gordonia</taxon>
    </lineage>
</organism>
<evidence type="ECO:0000313" key="1">
    <source>
        <dbReference type="EMBL" id="GAB18787.1"/>
    </source>
</evidence>
<keyword evidence="2" id="KW-1185">Reference proteome</keyword>
<proteinExistence type="predicted"/>
<name>H0R136_9ACTN</name>
<dbReference type="EMBL" id="BAEH01000064">
    <property type="protein sequence ID" value="GAB18787.1"/>
    <property type="molecule type" value="Genomic_DNA"/>
</dbReference>
<accession>H0R136</accession>
<reference evidence="1 2" key="1">
    <citation type="submission" date="2011-12" db="EMBL/GenBank/DDBJ databases">
        <title>Whole genome shotgun sequence of Gordonia effusa NBRC 100432.</title>
        <authorList>
            <person name="Yoshida I."/>
            <person name="Takarada H."/>
            <person name="Hosoyama A."/>
            <person name="Tsuchikane K."/>
            <person name="Katsumata H."/>
            <person name="Yamazaki S."/>
            <person name="Fujita N."/>
        </authorList>
    </citation>
    <scope>NUCLEOTIDE SEQUENCE [LARGE SCALE GENOMIC DNA]</scope>
    <source>
        <strain evidence="1 2">NBRC 100432</strain>
    </source>
</reference>
<gene>
    <name evidence="1" type="ORF">GOEFS_064_00260</name>
</gene>
<sequence length="77" mass="8586">MFDDRAQSGWVHVEFSFLAQFSPQAFGDALTALKVTAGKEPPLTTVMPDEEDATFTVFDDASHQYFRLLGHSLHPLT</sequence>